<organism evidence="2 3">
    <name type="scientific">Papilio xuthus</name>
    <name type="common">Asian swallowtail butterfly</name>
    <dbReference type="NCBI Taxonomy" id="66420"/>
    <lineage>
        <taxon>Eukaryota</taxon>
        <taxon>Metazoa</taxon>
        <taxon>Ecdysozoa</taxon>
        <taxon>Arthropoda</taxon>
        <taxon>Hexapoda</taxon>
        <taxon>Insecta</taxon>
        <taxon>Pterygota</taxon>
        <taxon>Neoptera</taxon>
        <taxon>Endopterygota</taxon>
        <taxon>Lepidoptera</taxon>
        <taxon>Glossata</taxon>
        <taxon>Ditrysia</taxon>
        <taxon>Papilionoidea</taxon>
        <taxon>Papilionidae</taxon>
        <taxon>Papilioninae</taxon>
        <taxon>Papilio</taxon>
    </lineage>
</organism>
<keyword evidence="3" id="KW-1185">Reference proteome</keyword>
<reference evidence="2 3" key="1">
    <citation type="journal article" date="2015" name="Nat. Commun.">
        <title>Outbred genome sequencing and CRISPR/Cas9 gene editing in butterflies.</title>
        <authorList>
            <person name="Li X."/>
            <person name="Fan D."/>
            <person name="Zhang W."/>
            <person name="Liu G."/>
            <person name="Zhang L."/>
            <person name="Zhao L."/>
            <person name="Fang X."/>
            <person name="Chen L."/>
            <person name="Dong Y."/>
            <person name="Chen Y."/>
            <person name="Ding Y."/>
            <person name="Zhao R."/>
            <person name="Feng M."/>
            <person name="Zhu Y."/>
            <person name="Feng Y."/>
            <person name="Jiang X."/>
            <person name="Zhu D."/>
            <person name="Xiang H."/>
            <person name="Feng X."/>
            <person name="Li S."/>
            <person name="Wang J."/>
            <person name="Zhang G."/>
            <person name="Kronforst M.R."/>
            <person name="Wang W."/>
        </authorList>
    </citation>
    <scope>NUCLEOTIDE SEQUENCE [LARGE SCALE GENOMIC DNA]</scope>
    <source>
        <strain evidence="2">Ya'a_city_454_Px</strain>
        <tissue evidence="2">Whole body</tissue>
    </source>
</reference>
<protein>
    <recommendedName>
        <fullName evidence="4">Cysteine-rich transmembrane CYSTM domain-containing protein</fullName>
    </recommendedName>
</protein>
<evidence type="ECO:0000313" key="3">
    <source>
        <dbReference type="Proteomes" id="UP000053268"/>
    </source>
</evidence>
<feature type="region of interest" description="Disordered" evidence="1">
    <location>
        <begin position="69"/>
        <end position="118"/>
    </location>
</feature>
<evidence type="ECO:0000256" key="1">
    <source>
        <dbReference type="SAM" id="MobiDB-lite"/>
    </source>
</evidence>
<dbReference type="AlphaFoldDB" id="A0A0N0PA44"/>
<feature type="compositionally biased region" description="Pro residues" evidence="1">
    <location>
        <begin position="152"/>
        <end position="162"/>
    </location>
</feature>
<gene>
    <name evidence="2" type="ORF">RR46_01194</name>
</gene>
<proteinExistence type="predicted"/>
<feature type="region of interest" description="Disordered" evidence="1">
    <location>
        <begin position="147"/>
        <end position="185"/>
    </location>
</feature>
<evidence type="ECO:0008006" key="4">
    <source>
        <dbReference type="Google" id="ProtNLM"/>
    </source>
</evidence>
<feature type="compositionally biased region" description="Gly residues" evidence="1">
    <location>
        <begin position="70"/>
        <end position="79"/>
    </location>
</feature>
<feature type="region of interest" description="Disordered" evidence="1">
    <location>
        <begin position="220"/>
        <end position="245"/>
    </location>
</feature>
<dbReference type="EMBL" id="KQ458863">
    <property type="protein sequence ID" value="KPJ04705.1"/>
    <property type="molecule type" value="Genomic_DNA"/>
</dbReference>
<accession>A0A0N0PA44</accession>
<sequence length="245" mass="26703">MNYHDHTEDRPQVQEECFAYYVPRERHGSYVKFSPRMGAYPLNLSVPSQPSCGTPGIVLTYHRDGRVGPFTGGPFGGHPSGHPQDVYRPPGPYSPPDRGQIESFPYQSPPTPFAQGYTDNRQNVATQYPQQDAVSPQAYQQGYQQGYQQYPQQPPGYPPPGYPQAYPQQGYPPQGYPYQQYPPPQPPSMAQTTFCAACMACLTCLMCSCCQGLMGVPGDDSIAESAGPTGGQPQVSPPGALGDDD</sequence>
<dbReference type="Proteomes" id="UP000053268">
    <property type="component" value="Unassembled WGS sequence"/>
</dbReference>
<feature type="compositionally biased region" description="Low complexity" evidence="1">
    <location>
        <begin position="163"/>
        <end position="179"/>
    </location>
</feature>
<evidence type="ECO:0000313" key="2">
    <source>
        <dbReference type="EMBL" id="KPJ04705.1"/>
    </source>
</evidence>
<name>A0A0N0PA44_PAPXU</name>